<keyword evidence="5 6" id="KW-0472">Membrane</keyword>
<dbReference type="PANTHER" id="PTHR30028:SF0">
    <property type="entry name" value="PROTEIN ALUMINUM SENSITIVE 3"/>
    <property type="match status" value="1"/>
</dbReference>
<feature type="transmembrane region" description="Helical" evidence="6">
    <location>
        <begin position="61"/>
        <end position="81"/>
    </location>
</feature>
<evidence type="ECO:0000313" key="9">
    <source>
        <dbReference type="Proteomes" id="UP000218676"/>
    </source>
</evidence>
<evidence type="ECO:0000256" key="4">
    <source>
        <dbReference type="ARBA" id="ARBA00022989"/>
    </source>
</evidence>
<dbReference type="PANTHER" id="PTHR30028">
    <property type="entry name" value="UPF0014 INNER MEMBRANE PROTEIN YBBM-RELATED"/>
    <property type="match status" value="1"/>
</dbReference>
<reference evidence="8 10" key="3">
    <citation type="submission" date="2020-09" db="EMBL/GenBank/DDBJ databases">
        <title>Complete, closed and curated genome sequences of Photobacterium damselae subsp. piscicida isolates from Australia indicate localised evolution and additional plasmid-borne pathogenicity mechanisms.</title>
        <authorList>
            <person name="Baseggio L."/>
            <person name="Silayeva O."/>
            <person name="Buller N."/>
            <person name="Landos M."/>
            <person name="Engelstaedter J."/>
            <person name="Barnes A.C."/>
        </authorList>
    </citation>
    <scope>NUCLEOTIDE SEQUENCE [LARGE SCALE GENOMIC DNA]</scope>
    <source>
        <strain evidence="8 10">AS-16-0540-1</strain>
    </source>
</reference>
<feature type="transmembrane region" description="Helical" evidence="6">
    <location>
        <begin position="93"/>
        <end position="115"/>
    </location>
</feature>
<dbReference type="RefSeq" id="WP_005304114.1">
    <property type="nucleotide sequence ID" value="NZ_AP018046.1"/>
</dbReference>
<dbReference type="AlphaFoldDB" id="A0A1V1VCN4"/>
<gene>
    <name evidence="8" type="ORF">IC627_19680</name>
    <name evidence="7" type="ORF">PDPUS_2_01201</name>
</gene>
<evidence type="ECO:0000256" key="1">
    <source>
        <dbReference type="ARBA" id="ARBA00004141"/>
    </source>
</evidence>
<evidence type="ECO:0000256" key="2">
    <source>
        <dbReference type="ARBA" id="ARBA00005268"/>
    </source>
</evidence>
<accession>A0A1V1VCN4</accession>
<evidence type="ECO:0000256" key="5">
    <source>
        <dbReference type="ARBA" id="ARBA00023136"/>
    </source>
</evidence>
<dbReference type="Proteomes" id="UP000516656">
    <property type="component" value="Chromosome 2"/>
</dbReference>
<comment type="subcellular location">
    <subcellularLocation>
        <location evidence="1">Membrane</location>
        <topology evidence="1">Multi-pass membrane protein</topology>
    </subcellularLocation>
</comment>
<dbReference type="Proteomes" id="UP000218676">
    <property type="component" value="Chromosome 2"/>
</dbReference>
<feature type="transmembrane region" description="Helical" evidence="6">
    <location>
        <begin position="220"/>
        <end position="243"/>
    </location>
</feature>
<evidence type="ECO:0000313" key="7">
    <source>
        <dbReference type="EMBL" id="BAX55786.1"/>
    </source>
</evidence>
<feature type="transmembrane region" description="Helical" evidence="6">
    <location>
        <begin position="127"/>
        <end position="147"/>
    </location>
</feature>
<organism evidence="8 10">
    <name type="scientific">Photobacterium damsela subsp. piscicida</name>
    <name type="common">Pasteurella piscicida</name>
    <dbReference type="NCBI Taxonomy" id="38294"/>
    <lineage>
        <taxon>Bacteria</taxon>
        <taxon>Pseudomonadati</taxon>
        <taxon>Pseudomonadota</taxon>
        <taxon>Gammaproteobacteria</taxon>
        <taxon>Vibrionales</taxon>
        <taxon>Vibrionaceae</taxon>
        <taxon>Photobacterium</taxon>
    </lineage>
</organism>
<feature type="transmembrane region" description="Helical" evidence="6">
    <location>
        <begin position="180"/>
        <end position="200"/>
    </location>
</feature>
<feature type="transmembrane region" description="Helical" evidence="6">
    <location>
        <begin position="6"/>
        <end position="25"/>
    </location>
</feature>
<evidence type="ECO:0000256" key="3">
    <source>
        <dbReference type="ARBA" id="ARBA00022692"/>
    </source>
</evidence>
<dbReference type="Pfam" id="PF03649">
    <property type="entry name" value="UPF0014"/>
    <property type="match status" value="1"/>
</dbReference>
<reference evidence="7" key="1">
    <citation type="journal article" date="2017" name="Genome Announc.">
        <title>Whole-Genome Sequence of Photobacterium damselae subsp. piscicida Strain 91-197, Isolated from Hybrid Striped Bass (Morone sp.) in the United States.</title>
        <authorList>
            <person name="Teru Y."/>
            <person name="Hikima J."/>
            <person name="Kono T."/>
            <person name="Sakai M."/>
            <person name="Takano T."/>
            <person name="Hawke J.P."/>
            <person name="Takeyama H."/>
            <person name="Aoki T."/>
        </authorList>
    </citation>
    <scope>NUCLEOTIDE SEQUENCE</scope>
    <source>
        <strain evidence="7">91-197</strain>
    </source>
</reference>
<comment type="similarity">
    <text evidence="2">Belongs to the UPF0014 family.</text>
</comment>
<name>A0A1V1VCN4_PHODP</name>
<dbReference type="GO" id="GO:0005886">
    <property type="term" value="C:plasma membrane"/>
    <property type="evidence" value="ECO:0007669"/>
    <property type="project" value="TreeGrafter"/>
</dbReference>
<protein>
    <submittedName>
        <fullName evidence="8">ABC transporter permease</fullName>
    </submittedName>
</protein>
<evidence type="ECO:0000256" key="6">
    <source>
        <dbReference type="SAM" id="Phobius"/>
    </source>
</evidence>
<sequence length="255" mass="27679">MNGAVNISVWALAGFYGLLLIPIYFFFRWQLKLTRSLITAVLRMTIQLAVVGLYLHTLFSLNHIGLNVLWLSVMISVAGYTVCKRAGVELKTVLPAVLIGLVVALVIALPAMLAGVIQATPWWDAQYMIPIAGMLLGNSLSANVLALERWQSQLKEKHQEYQFYVAMGAPNPSQPFIKTAMGAAVLPQIAAMTTLGIVSLPGMMTGQILGGTAPLIAVKYQLAIMVAIFISGILSVATTLTLIQRRTFSEYGEVK</sequence>
<evidence type="ECO:0000313" key="10">
    <source>
        <dbReference type="Proteomes" id="UP000516656"/>
    </source>
</evidence>
<dbReference type="InterPro" id="IPR005226">
    <property type="entry name" value="UPF0014_fam"/>
</dbReference>
<feature type="transmembrane region" description="Helical" evidence="6">
    <location>
        <begin position="37"/>
        <end position="55"/>
    </location>
</feature>
<dbReference type="EMBL" id="AP018046">
    <property type="protein sequence ID" value="BAX55786.1"/>
    <property type="molecule type" value="Genomic_DNA"/>
</dbReference>
<evidence type="ECO:0000313" key="8">
    <source>
        <dbReference type="EMBL" id="QOD58052.1"/>
    </source>
</evidence>
<proteinExistence type="inferred from homology"/>
<dbReference type="EMBL" id="CP061855">
    <property type="protein sequence ID" value="QOD58052.1"/>
    <property type="molecule type" value="Genomic_DNA"/>
</dbReference>
<reference evidence="9" key="2">
    <citation type="submission" date="2017-05" db="EMBL/GenBank/DDBJ databases">
        <title>Whole genome sequence of fish pathogenic bacteria, Photobacterium damselae subsp. piscicida, strain 91-197, isolated from hybrid striped bass (Morone sp.) in USA.</title>
        <authorList>
            <person name="Teru Y."/>
            <person name="Hikima J."/>
            <person name="Kono T."/>
            <person name="Sakai M."/>
            <person name="Takano T."/>
            <person name="Hawke J.P."/>
            <person name="Takeyama H."/>
            <person name="Aoki T."/>
        </authorList>
    </citation>
    <scope>NUCLEOTIDE SEQUENCE [LARGE SCALE GENOMIC DNA]</scope>
    <source>
        <strain evidence="9">91-197</strain>
    </source>
</reference>
<keyword evidence="3 6" id="KW-0812">Transmembrane</keyword>
<keyword evidence="4 6" id="KW-1133">Transmembrane helix</keyword>
<dbReference type="GeneID" id="93400239"/>